<evidence type="ECO:0000256" key="6">
    <source>
        <dbReference type="SAM" id="Phobius"/>
    </source>
</evidence>
<feature type="signal peptide" evidence="7">
    <location>
        <begin position="1"/>
        <end position="28"/>
    </location>
</feature>
<dbReference type="EMBL" id="RQEP01000010">
    <property type="protein sequence ID" value="TGK05078.1"/>
    <property type="molecule type" value="Genomic_DNA"/>
</dbReference>
<dbReference type="PANTHER" id="PTHR45339:SF1">
    <property type="entry name" value="HYBRID SIGNAL TRANSDUCTION HISTIDINE KINASE J"/>
    <property type="match status" value="1"/>
</dbReference>
<feature type="transmembrane region" description="Helical" evidence="6">
    <location>
        <begin position="354"/>
        <end position="374"/>
    </location>
</feature>
<dbReference type="InterPro" id="IPR003594">
    <property type="entry name" value="HATPase_dom"/>
</dbReference>
<evidence type="ECO:0000256" key="7">
    <source>
        <dbReference type="SAM" id="SignalP"/>
    </source>
</evidence>
<keyword evidence="3" id="KW-0597">Phosphoprotein</keyword>
<feature type="coiled-coil region" evidence="5">
    <location>
        <begin position="417"/>
        <end position="451"/>
    </location>
</feature>
<evidence type="ECO:0000256" key="5">
    <source>
        <dbReference type="SAM" id="Coils"/>
    </source>
</evidence>
<comment type="caution">
    <text evidence="9">The sequence shown here is derived from an EMBL/GenBank/DDBJ whole genome shotgun (WGS) entry which is preliminary data.</text>
</comment>
<dbReference type="InterPro" id="IPR036890">
    <property type="entry name" value="HATPase_C_sf"/>
</dbReference>
<feature type="domain" description="Histidine kinase" evidence="8">
    <location>
        <begin position="451"/>
        <end position="672"/>
    </location>
</feature>
<feature type="transmembrane region" description="Helical" evidence="6">
    <location>
        <begin position="300"/>
        <end position="321"/>
    </location>
</feature>
<dbReference type="SUPFAM" id="SSF55874">
    <property type="entry name" value="ATPase domain of HSP90 chaperone/DNA topoisomerase II/histidine kinase"/>
    <property type="match status" value="1"/>
</dbReference>
<keyword evidence="7" id="KW-0732">Signal</keyword>
<dbReference type="Gene3D" id="3.30.565.10">
    <property type="entry name" value="Histidine kinase-like ATPase, C-terminal domain"/>
    <property type="match status" value="1"/>
</dbReference>
<reference evidence="9" key="1">
    <citation type="journal article" date="2019" name="PLoS Negl. Trop. Dis.">
        <title>Revisiting the worldwide diversity of Leptospira species in the environment.</title>
        <authorList>
            <person name="Vincent A.T."/>
            <person name="Schiettekatte O."/>
            <person name="Bourhy P."/>
            <person name="Veyrier F.J."/>
            <person name="Picardeau M."/>
        </authorList>
    </citation>
    <scope>NUCLEOTIDE SEQUENCE [LARGE SCALE GENOMIC DNA]</scope>
    <source>
        <strain evidence="9">SSS9</strain>
    </source>
</reference>
<keyword evidence="6" id="KW-0812">Transmembrane</keyword>
<keyword evidence="9" id="KW-0418">Kinase</keyword>
<gene>
    <name evidence="9" type="ORF">EHO59_07925</name>
</gene>
<name>A0A4R9G0Z8_9LEPT</name>
<evidence type="ECO:0000256" key="3">
    <source>
        <dbReference type="ARBA" id="ARBA00022553"/>
    </source>
</evidence>
<evidence type="ECO:0000313" key="9">
    <source>
        <dbReference type="EMBL" id="TGK05078.1"/>
    </source>
</evidence>
<dbReference type="AlphaFoldDB" id="A0A4R9G0Z8"/>
<keyword evidence="9" id="KW-0808">Transferase</keyword>
<feature type="transmembrane region" description="Helical" evidence="6">
    <location>
        <begin position="232"/>
        <end position="250"/>
    </location>
</feature>
<evidence type="ECO:0000259" key="8">
    <source>
        <dbReference type="PROSITE" id="PS50109"/>
    </source>
</evidence>
<dbReference type="SMART" id="SM00387">
    <property type="entry name" value="HATPase_c"/>
    <property type="match status" value="1"/>
</dbReference>
<dbReference type="PANTHER" id="PTHR45339">
    <property type="entry name" value="HYBRID SIGNAL TRANSDUCTION HISTIDINE KINASE J"/>
    <property type="match status" value="1"/>
</dbReference>
<evidence type="ECO:0000313" key="10">
    <source>
        <dbReference type="Proteomes" id="UP000297453"/>
    </source>
</evidence>
<dbReference type="InterPro" id="IPR005467">
    <property type="entry name" value="His_kinase_dom"/>
</dbReference>
<dbReference type="CDD" id="cd16922">
    <property type="entry name" value="HATPase_EvgS-ArcB-TorS-like"/>
    <property type="match status" value="1"/>
</dbReference>
<dbReference type="Pfam" id="PF00512">
    <property type="entry name" value="HisKA"/>
    <property type="match status" value="1"/>
</dbReference>
<keyword evidence="6" id="KW-0472">Membrane</keyword>
<dbReference type="GO" id="GO:0000155">
    <property type="term" value="F:phosphorelay sensor kinase activity"/>
    <property type="evidence" value="ECO:0007669"/>
    <property type="project" value="InterPro"/>
</dbReference>
<dbReference type="PRINTS" id="PR00344">
    <property type="entry name" value="BCTRLSENSOR"/>
</dbReference>
<dbReference type="EC" id="2.7.13.3" evidence="2"/>
<protein>
    <recommendedName>
        <fullName evidence="2">histidine kinase</fullName>
        <ecNumber evidence="2">2.7.13.3</ecNumber>
    </recommendedName>
</protein>
<feature type="transmembrane region" description="Helical" evidence="6">
    <location>
        <begin position="270"/>
        <end position="288"/>
    </location>
</feature>
<dbReference type="InterPro" id="IPR004358">
    <property type="entry name" value="Sig_transdc_His_kin-like_C"/>
</dbReference>
<sequence length="677" mass="76018">MGSFSKISLFVWSLLLFCVSCTPSPGRAGLKNGALDWEEFRSRGECFRMTGDWKFAWLGTEPDTSLPLEPKEFSLQEVPGSWNKSEWTAPAPSEYPKYGRALYRVELHSEKPVESLHLVSYDQGTNYRILFNGVLMHEVGRVGDPSLEALELRTSYVILPAWQGKANLDFEVSNYHYRKGGLWKPPIFGTYSCISRYYMDRRDLESILCGGIFFLGLFHICVAAFYKKDPSALILGFFAILVGLRLYSTGVRLMPEHLLVGPKVYLRTEFISWFLGMPLALHFLRTVFPVDFGKRSLQISYWVAGIFTAITLFTDPEIYSYLITPSYVMYIFAGQASLTILAHAVRKKMVGARIYLIGFIILLILLGSEILFHAEVFDSWEISGVGVGIFMLSNSLSLSSKMLSGFREREKAQEMLNTNLEELVTKRTKQLESARDEAEAANKAKSEFLINVDHEVRTPMNGIMGITQMLLDSDINPEHKEMLELLKRSGDAMMVILGSMLDASSLEKGTLYLLNKRFNLRASVYEAAMRVEDKIRRKGLQFSVVVSDTLPEAVEGDEERFKAMLLVLLENAEKFTSQGSIKLVGELVTETKFQYRVRFQVQDTGIGIPADKLTSIFNPFQQVDSGVTKPFQGAGLGLSLCKALAEKMDGSISVESKPGFGSVFTLEIGLSKPEIQS</sequence>
<dbReference type="SMART" id="SM00388">
    <property type="entry name" value="HisKA"/>
    <property type="match status" value="1"/>
</dbReference>
<dbReference type="CDD" id="cd00082">
    <property type="entry name" value="HisKA"/>
    <property type="match status" value="1"/>
</dbReference>
<keyword evidence="10" id="KW-1185">Reference proteome</keyword>
<comment type="catalytic activity">
    <reaction evidence="1">
        <text>ATP + protein L-histidine = ADP + protein N-phospho-L-histidine.</text>
        <dbReference type="EC" id="2.7.13.3"/>
    </reaction>
</comment>
<keyword evidence="6" id="KW-1133">Transmembrane helix</keyword>
<dbReference type="PROSITE" id="PS50109">
    <property type="entry name" value="HIS_KIN"/>
    <property type="match status" value="1"/>
</dbReference>
<dbReference type="OrthoDB" id="9809348at2"/>
<feature type="transmembrane region" description="Helical" evidence="6">
    <location>
        <begin position="204"/>
        <end position="225"/>
    </location>
</feature>
<keyword evidence="5" id="KW-0175">Coiled coil</keyword>
<dbReference type="InterPro" id="IPR011623">
    <property type="entry name" value="7TMR_DISM_rcpt_extracell_dom1"/>
</dbReference>
<dbReference type="InterPro" id="IPR003661">
    <property type="entry name" value="HisK_dim/P_dom"/>
</dbReference>
<dbReference type="InterPro" id="IPR036097">
    <property type="entry name" value="HisK_dim/P_sf"/>
</dbReference>
<feature type="chain" id="PRO_5020287690" description="histidine kinase" evidence="7">
    <location>
        <begin position="29"/>
        <end position="677"/>
    </location>
</feature>
<evidence type="ECO:0000256" key="4">
    <source>
        <dbReference type="ARBA" id="ARBA00023012"/>
    </source>
</evidence>
<dbReference type="Pfam" id="PF07695">
    <property type="entry name" value="7TMR-DISM_7TM"/>
    <property type="match status" value="1"/>
</dbReference>
<dbReference type="Pfam" id="PF02518">
    <property type="entry name" value="HATPase_c"/>
    <property type="match status" value="1"/>
</dbReference>
<feature type="transmembrane region" description="Helical" evidence="6">
    <location>
        <begin position="327"/>
        <end position="345"/>
    </location>
</feature>
<accession>A0A4R9G0Z8</accession>
<dbReference type="FunFam" id="3.30.565.10:FF:000010">
    <property type="entry name" value="Sensor histidine kinase RcsC"/>
    <property type="match status" value="1"/>
</dbReference>
<dbReference type="Gene3D" id="1.10.287.130">
    <property type="match status" value="1"/>
</dbReference>
<evidence type="ECO:0000256" key="1">
    <source>
        <dbReference type="ARBA" id="ARBA00000085"/>
    </source>
</evidence>
<organism evidence="9 10">
    <name type="scientific">Leptospira semungkisensis</name>
    <dbReference type="NCBI Taxonomy" id="2484985"/>
    <lineage>
        <taxon>Bacteria</taxon>
        <taxon>Pseudomonadati</taxon>
        <taxon>Spirochaetota</taxon>
        <taxon>Spirochaetia</taxon>
        <taxon>Leptospirales</taxon>
        <taxon>Leptospiraceae</taxon>
        <taxon>Leptospira</taxon>
    </lineage>
</organism>
<dbReference type="SUPFAM" id="SSF47384">
    <property type="entry name" value="Homodimeric domain of signal transducing histidine kinase"/>
    <property type="match status" value="1"/>
</dbReference>
<proteinExistence type="predicted"/>
<keyword evidence="4" id="KW-0902">Two-component regulatory system</keyword>
<evidence type="ECO:0000256" key="2">
    <source>
        <dbReference type="ARBA" id="ARBA00012438"/>
    </source>
</evidence>
<dbReference type="Proteomes" id="UP000297453">
    <property type="component" value="Unassembled WGS sequence"/>
</dbReference>